<sequence length="50" mass="5583">MSRRKHTAEQIISKLRQGLSNAAKELDTTEQAGAAQAIREWLTREGFING</sequence>
<proteinExistence type="predicted"/>
<gene>
    <name evidence="1" type="ORF">S01H1_06671</name>
</gene>
<accession>X0SP96</accession>
<name>X0SP96_9ZZZZ</name>
<organism evidence="1">
    <name type="scientific">marine sediment metagenome</name>
    <dbReference type="NCBI Taxonomy" id="412755"/>
    <lineage>
        <taxon>unclassified sequences</taxon>
        <taxon>metagenomes</taxon>
        <taxon>ecological metagenomes</taxon>
    </lineage>
</organism>
<evidence type="ECO:0000313" key="1">
    <source>
        <dbReference type="EMBL" id="GAF82884.1"/>
    </source>
</evidence>
<comment type="caution">
    <text evidence="1">The sequence shown here is derived from an EMBL/GenBank/DDBJ whole genome shotgun (WGS) entry which is preliminary data.</text>
</comment>
<reference evidence="1" key="1">
    <citation type="journal article" date="2014" name="Front. Microbiol.">
        <title>High frequency of phylogenetically diverse reductive dehalogenase-homologous genes in deep subseafloor sedimentary metagenomes.</title>
        <authorList>
            <person name="Kawai M."/>
            <person name="Futagami T."/>
            <person name="Toyoda A."/>
            <person name="Takaki Y."/>
            <person name="Nishi S."/>
            <person name="Hori S."/>
            <person name="Arai W."/>
            <person name="Tsubouchi T."/>
            <person name="Morono Y."/>
            <person name="Uchiyama I."/>
            <person name="Ito T."/>
            <person name="Fujiyama A."/>
            <person name="Inagaki F."/>
            <person name="Takami H."/>
        </authorList>
    </citation>
    <scope>NUCLEOTIDE SEQUENCE</scope>
    <source>
        <strain evidence="1">Expedition CK06-06</strain>
    </source>
</reference>
<dbReference type="EMBL" id="BARS01003444">
    <property type="protein sequence ID" value="GAF82884.1"/>
    <property type="molecule type" value="Genomic_DNA"/>
</dbReference>
<protein>
    <submittedName>
        <fullName evidence="1">Uncharacterized protein</fullName>
    </submittedName>
</protein>
<dbReference type="AlphaFoldDB" id="X0SP96"/>